<comment type="caution">
    <text evidence="1">The sequence shown here is derived from an EMBL/GenBank/DDBJ whole genome shotgun (WGS) entry which is preliminary data.</text>
</comment>
<dbReference type="PANTHER" id="PTHR38146">
    <property type="entry name" value="30S RIBOSOMAL PROTEIN S12, CHLOROPLASTIC"/>
    <property type="match status" value="1"/>
</dbReference>
<protein>
    <submittedName>
        <fullName evidence="1">Uncharacterized protein</fullName>
    </submittedName>
</protein>
<organism evidence="1 2">
    <name type="scientific">Solanum commersonii</name>
    <name type="common">Commerson's wild potato</name>
    <name type="synonym">Commerson's nightshade</name>
    <dbReference type="NCBI Taxonomy" id="4109"/>
    <lineage>
        <taxon>Eukaryota</taxon>
        <taxon>Viridiplantae</taxon>
        <taxon>Streptophyta</taxon>
        <taxon>Embryophyta</taxon>
        <taxon>Tracheophyta</taxon>
        <taxon>Spermatophyta</taxon>
        <taxon>Magnoliopsida</taxon>
        <taxon>eudicotyledons</taxon>
        <taxon>Gunneridae</taxon>
        <taxon>Pentapetalae</taxon>
        <taxon>asterids</taxon>
        <taxon>lamiids</taxon>
        <taxon>Solanales</taxon>
        <taxon>Solanaceae</taxon>
        <taxon>Solanoideae</taxon>
        <taxon>Solaneae</taxon>
        <taxon>Solanum</taxon>
    </lineage>
</organism>
<gene>
    <name evidence="1" type="ORF">H5410_027509</name>
</gene>
<keyword evidence="2" id="KW-1185">Reference proteome</keyword>
<evidence type="ECO:0000313" key="2">
    <source>
        <dbReference type="Proteomes" id="UP000824120"/>
    </source>
</evidence>
<name>A0A9J5YZD7_SOLCO</name>
<reference evidence="1 2" key="1">
    <citation type="submission" date="2020-09" db="EMBL/GenBank/DDBJ databases">
        <title>De no assembly of potato wild relative species, Solanum commersonii.</title>
        <authorList>
            <person name="Cho K."/>
        </authorList>
    </citation>
    <scope>NUCLEOTIDE SEQUENCE [LARGE SCALE GENOMIC DNA]</scope>
    <source>
        <strain evidence="1">LZ3.2</strain>
        <tissue evidence="1">Leaf</tissue>
    </source>
</reference>
<dbReference type="AlphaFoldDB" id="A0A9J5YZD7"/>
<dbReference type="EMBL" id="JACXVP010000005">
    <property type="protein sequence ID" value="KAG5606017.1"/>
    <property type="molecule type" value="Genomic_DNA"/>
</dbReference>
<proteinExistence type="predicted"/>
<accession>A0A9J5YZD7</accession>
<sequence length="524" mass="57620">MARMVMRSLRHPNERGDLVVLGVKIVVRREAVVVPGRRIPRSESKVGSTLDLTESPHLSSRGGVWFQTPVERGEYAMLMSCTDEHIELSMWLRALTARAQRRNYRGALYHRANSDIAHELGLTSPPRKERRLPSPSLTSTGVKPKYLKTLALPEKEVATSGMASSQSVAGGVYKAGNEFTVVWLTGRLLAIRLHASELRPQSDRGRVLGLAHPRGIATLCPGHCSTVPNSTMATKHEGCAGDLSQHLTAAVAAAMHHCVRIPRRHLSFKRIRRHVKPRVSYKDQDGRYAAPSIHHLRLGLLGLSSRCRRPRVLSPLVLFSISTHFTAPPEIPSALPYSGLVVSTALSRVEPQDLWPDLKATSEALSRPIIRIALASFVLPLTHELADAYSRIPSLLLLRKRSSRPVGLLPPRGIARRALSPLRKIPRRLRRVRAMSRSLDHNLGKLLPHQLANRDLSPSSGGFLLCSSTYGVLAAVSMLFPPKGGSYALLTRPPLETPFPMFPVRLACVKHAASVHPEPGSNSP</sequence>
<dbReference type="OrthoDB" id="1423977at2759"/>
<dbReference type="Proteomes" id="UP000824120">
    <property type="component" value="Chromosome 5"/>
</dbReference>
<dbReference type="PANTHER" id="PTHR38146:SF8">
    <property type="entry name" value="TIFY DOMAIN-CONTAINING PROTEIN"/>
    <property type="match status" value="1"/>
</dbReference>
<evidence type="ECO:0000313" key="1">
    <source>
        <dbReference type="EMBL" id="KAG5606017.1"/>
    </source>
</evidence>